<feature type="compositionally biased region" description="Basic and acidic residues" evidence="1">
    <location>
        <begin position="1"/>
        <end position="11"/>
    </location>
</feature>
<comment type="caution">
    <text evidence="2">The sequence shown here is derived from an EMBL/GenBank/DDBJ whole genome shotgun (WGS) entry which is preliminary data.</text>
</comment>
<dbReference type="EMBL" id="JAHQCR010000050">
    <property type="protein sequence ID" value="MBU9722250.1"/>
    <property type="molecule type" value="Genomic_DNA"/>
</dbReference>
<evidence type="ECO:0000313" key="3">
    <source>
        <dbReference type="Proteomes" id="UP000790580"/>
    </source>
</evidence>
<evidence type="ECO:0000256" key="1">
    <source>
        <dbReference type="SAM" id="MobiDB-lite"/>
    </source>
</evidence>
<name>A0ABS6JYS7_9BACI</name>
<feature type="compositionally biased region" description="Basic and acidic residues" evidence="1">
    <location>
        <begin position="24"/>
        <end position="45"/>
    </location>
</feature>
<proteinExistence type="predicted"/>
<keyword evidence="3" id="KW-1185">Reference proteome</keyword>
<feature type="region of interest" description="Disordered" evidence="1">
    <location>
        <begin position="1"/>
        <end position="45"/>
    </location>
</feature>
<dbReference type="RefSeq" id="WP_216943358.1">
    <property type="nucleotide sequence ID" value="NZ_JAHQCR010000050.1"/>
</dbReference>
<accession>A0ABS6JYS7</accession>
<dbReference type="Proteomes" id="UP000790580">
    <property type="component" value="Unassembled WGS sequence"/>
</dbReference>
<reference evidence="2 3" key="1">
    <citation type="submission" date="2021-06" db="EMBL/GenBank/DDBJ databases">
        <title>Bacillus sp. RD4P76, an endophyte from a halophyte.</title>
        <authorList>
            <person name="Sun J.-Q."/>
        </authorList>
    </citation>
    <scope>NUCLEOTIDE SEQUENCE [LARGE SCALE GENOMIC DNA]</scope>
    <source>
        <strain evidence="2 3">JCM 17098</strain>
    </source>
</reference>
<organism evidence="2 3">
    <name type="scientific">Evansella alkalicola</name>
    <dbReference type="NCBI Taxonomy" id="745819"/>
    <lineage>
        <taxon>Bacteria</taxon>
        <taxon>Bacillati</taxon>
        <taxon>Bacillota</taxon>
        <taxon>Bacilli</taxon>
        <taxon>Bacillales</taxon>
        <taxon>Bacillaceae</taxon>
        <taxon>Evansella</taxon>
    </lineage>
</organism>
<protein>
    <submittedName>
        <fullName evidence="2">Uncharacterized protein</fullName>
    </submittedName>
</protein>
<sequence>MSGQKAKEKQLKCPQMHCLRTKGKGKEVKMSADAVGADKRQMKSR</sequence>
<gene>
    <name evidence="2" type="ORF">KS407_12465</name>
</gene>
<evidence type="ECO:0000313" key="2">
    <source>
        <dbReference type="EMBL" id="MBU9722250.1"/>
    </source>
</evidence>